<evidence type="ECO:0000256" key="4">
    <source>
        <dbReference type="ARBA" id="ARBA00022692"/>
    </source>
</evidence>
<dbReference type="InterPro" id="IPR001296">
    <property type="entry name" value="Glyco_trans_1"/>
</dbReference>
<feature type="transmembrane region" description="Helical" evidence="8">
    <location>
        <begin position="325"/>
        <end position="345"/>
    </location>
</feature>
<evidence type="ECO:0000259" key="9">
    <source>
        <dbReference type="Pfam" id="PF00534"/>
    </source>
</evidence>
<evidence type="ECO:0000256" key="5">
    <source>
        <dbReference type="ARBA" id="ARBA00022989"/>
    </source>
</evidence>
<reference evidence="10 11" key="1">
    <citation type="journal article" date="2013" name="Mar. Genomics">
        <title>Expression of sulfatases in Rhodopirellula baltica and the diversity of sulfatases in the genus Rhodopirellula.</title>
        <authorList>
            <person name="Wegner C.E."/>
            <person name="Richter-Heitmann T."/>
            <person name="Klindworth A."/>
            <person name="Klockow C."/>
            <person name="Richter M."/>
            <person name="Achstetter T."/>
            <person name="Glockner F.O."/>
            <person name="Harder J."/>
        </authorList>
    </citation>
    <scope>NUCLEOTIDE SEQUENCE [LARGE SCALE GENOMIC DNA]</scope>
    <source>
        <strain evidence="10 11">SM1</strain>
    </source>
</reference>
<feature type="binding site" evidence="7">
    <location>
        <position position="220"/>
    </location>
    <ligand>
        <name>Mg(2+)</name>
        <dbReference type="ChEBI" id="CHEBI:18420"/>
    </ligand>
</feature>
<keyword evidence="4 8" id="KW-0812">Transmembrane</keyword>
<dbReference type="AlphaFoldDB" id="M5R874"/>
<dbReference type="GO" id="GO:0016757">
    <property type="term" value="F:glycosyltransferase activity"/>
    <property type="evidence" value="ECO:0007669"/>
    <property type="project" value="UniProtKB-KW"/>
</dbReference>
<feature type="transmembrane region" description="Helical" evidence="8">
    <location>
        <begin position="47"/>
        <end position="66"/>
    </location>
</feature>
<evidence type="ECO:0000256" key="1">
    <source>
        <dbReference type="ARBA" id="ARBA00004651"/>
    </source>
</evidence>
<feature type="transmembrane region" description="Helical" evidence="8">
    <location>
        <begin position="169"/>
        <end position="187"/>
    </location>
</feature>
<dbReference type="GO" id="GO:0046872">
    <property type="term" value="F:metal ion binding"/>
    <property type="evidence" value="ECO:0007669"/>
    <property type="project" value="UniProtKB-KW"/>
</dbReference>
<evidence type="ECO:0000256" key="2">
    <source>
        <dbReference type="ARBA" id="ARBA00022475"/>
    </source>
</evidence>
<dbReference type="GO" id="GO:0016780">
    <property type="term" value="F:phosphotransferase activity, for other substituted phosphate groups"/>
    <property type="evidence" value="ECO:0007669"/>
    <property type="project" value="InterPro"/>
</dbReference>
<dbReference type="GO" id="GO:0071555">
    <property type="term" value="P:cell wall organization"/>
    <property type="evidence" value="ECO:0007669"/>
    <property type="project" value="TreeGrafter"/>
</dbReference>
<keyword evidence="7" id="KW-0460">Magnesium</keyword>
<dbReference type="InterPro" id="IPR000715">
    <property type="entry name" value="Glycosyl_transferase_4"/>
</dbReference>
<dbReference type="PANTHER" id="PTHR22926">
    <property type="entry name" value="PHOSPHO-N-ACETYLMURAMOYL-PENTAPEPTIDE-TRANSFERASE"/>
    <property type="match status" value="1"/>
</dbReference>
<evidence type="ECO:0000313" key="10">
    <source>
        <dbReference type="EMBL" id="EMI15590.1"/>
    </source>
</evidence>
<keyword evidence="2" id="KW-1003">Cell membrane</keyword>
<comment type="cofactor">
    <cofactor evidence="7">
        <name>Mg(2+)</name>
        <dbReference type="ChEBI" id="CHEBI:18420"/>
    </cofactor>
</comment>
<dbReference type="GO" id="GO:0044038">
    <property type="term" value="P:cell wall macromolecule biosynthetic process"/>
    <property type="evidence" value="ECO:0007669"/>
    <property type="project" value="TreeGrafter"/>
</dbReference>
<evidence type="ECO:0000256" key="7">
    <source>
        <dbReference type="PIRSR" id="PIRSR600715-1"/>
    </source>
</evidence>
<dbReference type="GO" id="GO:0005886">
    <property type="term" value="C:plasma membrane"/>
    <property type="evidence" value="ECO:0007669"/>
    <property type="project" value="UniProtKB-SubCell"/>
</dbReference>
<keyword evidence="11" id="KW-1185">Reference proteome</keyword>
<dbReference type="Pfam" id="PF00953">
    <property type="entry name" value="Glycos_transf_4"/>
    <property type="match status" value="1"/>
</dbReference>
<feature type="transmembrane region" description="Helical" evidence="8">
    <location>
        <begin position="193"/>
        <end position="211"/>
    </location>
</feature>
<evidence type="ECO:0000256" key="3">
    <source>
        <dbReference type="ARBA" id="ARBA00022679"/>
    </source>
</evidence>
<dbReference type="Proteomes" id="UP000011991">
    <property type="component" value="Unassembled WGS sequence"/>
</dbReference>
<dbReference type="SUPFAM" id="SSF53756">
    <property type="entry name" value="UDP-Glycosyltransferase/glycogen phosphorylase"/>
    <property type="match status" value="1"/>
</dbReference>
<proteinExistence type="predicted"/>
<evidence type="ECO:0000256" key="6">
    <source>
        <dbReference type="ARBA" id="ARBA00023136"/>
    </source>
</evidence>
<dbReference type="CDD" id="cd03804">
    <property type="entry name" value="GT4_WbaZ-like"/>
    <property type="match status" value="1"/>
</dbReference>
<comment type="subcellular location">
    <subcellularLocation>
        <location evidence="1">Cell membrane</location>
        <topology evidence="1">Multi-pass membrane protein</topology>
    </subcellularLocation>
</comment>
<feature type="transmembrane region" description="Helical" evidence="8">
    <location>
        <begin position="145"/>
        <end position="162"/>
    </location>
</feature>
<organism evidence="10 11">
    <name type="scientific">Rhodopirellula maiorica SM1</name>
    <dbReference type="NCBI Taxonomy" id="1265738"/>
    <lineage>
        <taxon>Bacteria</taxon>
        <taxon>Pseudomonadati</taxon>
        <taxon>Planctomycetota</taxon>
        <taxon>Planctomycetia</taxon>
        <taxon>Pirellulales</taxon>
        <taxon>Pirellulaceae</taxon>
        <taxon>Novipirellula</taxon>
    </lineage>
</organism>
<dbReference type="EMBL" id="ANOG01001066">
    <property type="protein sequence ID" value="EMI15590.1"/>
    <property type="molecule type" value="Genomic_DNA"/>
</dbReference>
<dbReference type="Pfam" id="PF00534">
    <property type="entry name" value="Glycos_transf_1"/>
    <property type="match status" value="1"/>
</dbReference>
<keyword evidence="3 10" id="KW-0808">Transferase</keyword>
<feature type="transmembrane region" description="Helical" evidence="8">
    <location>
        <begin position="298"/>
        <end position="319"/>
    </location>
</feature>
<dbReference type="CDD" id="cd06853">
    <property type="entry name" value="GT_WecA_like"/>
    <property type="match status" value="1"/>
</dbReference>
<keyword evidence="6 8" id="KW-0472">Membrane</keyword>
<evidence type="ECO:0000313" key="11">
    <source>
        <dbReference type="Proteomes" id="UP000011991"/>
    </source>
</evidence>
<feature type="transmembrane region" description="Helical" evidence="8">
    <location>
        <begin position="223"/>
        <end position="241"/>
    </location>
</feature>
<keyword evidence="7" id="KW-0479">Metal-binding</keyword>
<dbReference type="GO" id="GO:0009103">
    <property type="term" value="P:lipopolysaccharide biosynthetic process"/>
    <property type="evidence" value="ECO:0007669"/>
    <property type="project" value="TreeGrafter"/>
</dbReference>
<feature type="transmembrane region" description="Helical" evidence="8">
    <location>
        <begin position="110"/>
        <end position="133"/>
    </location>
</feature>
<evidence type="ECO:0000256" key="8">
    <source>
        <dbReference type="SAM" id="Phobius"/>
    </source>
</evidence>
<feature type="transmembrane region" description="Helical" evidence="8">
    <location>
        <begin position="78"/>
        <end position="98"/>
    </location>
</feature>
<accession>M5R874</accession>
<feature type="domain" description="Glycosyl transferase family 1" evidence="9">
    <location>
        <begin position="710"/>
        <end position="852"/>
    </location>
</feature>
<dbReference type="Gene3D" id="3.40.50.2000">
    <property type="entry name" value="Glycogen Phosphorylase B"/>
    <property type="match status" value="2"/>
</dbReference>
<keyword evidence="5 8" id="KW-1133">Transmembrane helix</keyword>
<keyword evidence="10" id="KW-0328">Glycosyltransferase</keyword>
<name>M5R874_9BACT</name>
<feature type="transmembrane region" description="Helical" evidence="8">
    <location>
        <begin position="6"/>
        <end position="26"/>
    </location>
</feature>
<dbReference type="EC" id="2.4.-.-" evidence="10"/>
<gene>
    <name evidence="10" type="ORF">RMSM_07502</name>
</gene>
<dbReference type="PATRIC" id="fig|1265738.3.peg.7482"/>
<dbReference type="PANTHER" id="PTHR22926:SF3">
    <property type="entry name" value="UNDECAPRENYL-PHOSPHATE ALPHA-N-ACETYLGLUCOSAMINYL 1-PHOSPHATE TRANSFERASE"/>
    <property type="match status" value="1"/>
</dbReference>
<sequence length="924" mass="101185">MMTYLPLIIAAIVSVVLVPVVISIARRFAMMDVPDARKVHSAPTPRIGGIAIFAGGAIAIALTLLYRYLVNDPVSPATFRSLCAIGGGAFFVFLVGLVDDVRTVSSRYKLVALIGAATTVCGSGVVLSGFVFGGQVMVDFHWAEWLVTVVWLIGVSVAIGFIDGLDGLAGSLTLLSAIVVSVVLVSAGALGAAILPLALCGALIGFLIYNWHPAKTFMGDCGSMTIGFLLASSIVLANAEAGTMRGFVLPSLAISVPLLEAGLTMFRRRYLQRRSMFAAERGHIHHRLLDRGFTHPQAVVTLMLVSALAVGIGLISLSFNGWASLGGLALLVPLLWGTFQLAGSVRTDEMLHALRSKRELDRTKTRYRSTFEDMQLEFDRVKNFSGWWDAVCQSAERLDFVRLHLKMPASEGRDRDMVWETDSGLLALCERMHASIPVVVTLGDGPTASVAVEIAARDSMESAGERLALFARLMTEYSIAHQRQQERLARSRMASAGVSRREYADDPVCREASGGPFGGLRVALVHDFLYTSGGAERVVEQLINVFPQCDLFALFDFLPESKRGFLRDKPVTTSLIQRLPFASTKHRAYLPLMPIAIEQLDVSRYDLVISSSYVAAKGVITGPDQLHVCYCHSPVRYAWDLQHQYMQEAGLGFGPKGLLARWILHYIRNWDVRTSLGVDHFIANSQFVARRIRKVYRRESDVIHPPVNTDKFEVNESPRDDFYLVNGRMVPYKRTDLIVNAFRQMPDRKLVVIGEGPGFEEVRQLAGPNVTLLGYQEDEVLVDHMQRAKALIFAAEEDFGIVPVEALSCGTPVIAFGKGGATETVVDGESGVLFHEQTEESLVDAVDRFETLSDAGHFDADELHRRSLEFSEERFTTEITSAVQQWVDEKWSGGGHAAAAKIAAPVEGKELGSGELPEAELAPK</sequence>
<dbReference type="RefSeq" id="WP_008708777.1">
    <property type="nucleotide sequence ID" value="NZ_ANOG01001066.1"/>
</dbReference>
<comment type="caution">
    <text evidence="10">The sequence shown here is derived from an EMBL/GenBank/DDBJ whole genome shotgun (WGS) entry which is preliminary data.</text>
</comment>
<protein>
    <submittedName>
        <fullName evidence="10">Membrane protein containing Glycosyl transferase, group 1 domain protein</fullName>
        <ecNumber evidence="10">2.4.-.-</ecNumber>
    </submittedName>
</protein>